<name>A0A5P8W0B8_9NOSO</name>
<gene>
    <name evidence="1" type="ORF">GXM_03603</name>
</gene>
<evidence type="ECO:0000313" key="2">
    <source>
        <dbReference type="Proteomes" id="UP000326678"/>
    </source>
</evidence>
<reference evidence="1 2" key="1">
    <citation type="submission" date="2019-10" db="EMBL/GenBank/DDBJ databases">
        <title>Genomic and transcriptomic insights into the perfect genentic adaptation of a filamentous nitrogen-fixing cyanobacterium to rice fields.</title>
        <authorList>
            <person name="Chen Z."/>
        </authorList>
    </citation>
    <scope>NUCLEOTIDE SEQUENCE [LARGE SCALE GENOMIC DNA]</scope>
    <source>
        <strain evidence="1">CCNUC1</strain>
    </source>
</reference>
<keyword evidence="2" id="KW-1185">Reference proteome</keyword>
<dbReference type="EMBL" id="CP045226">
    <property type="protein sequence ID" value="QFS46123.1"/>
    <property type="molecule type" value="Genomic_DNA"/>
</dbReference>
<dbReference type="AlphaFoldDB" id="A0A5P8W0B8"/>
<protein>
    <submittedName>
        <fullName evidence="1">Uncharacterized protein</fullName>
    </submittedName>
</protein>
<dbReference type="Proteomes" id="UP000326678">
    <property type="component" value="Chromosome Gxm1"/>
</dbReference>
<evidence type="ECO:0000313" key="1">
    <source>
        <dbReference type="EMBL" id="QFS46123.1"/>
    </source>
</evidence>
<organism evidence="1 2">
    <name type="scientific">Nostoc sphaeroides CCNUC1</name>
    <dbReference type="NCBI Taxonomy" id="2653204"/>
    <lineage>
        <taxon>Bacteria</taxon>
        <taxon>Bacillati</taxon>
        <taxon>Cyanobacteriota</taxon>
        <taxon>Cyanophyceae</taxon>
        <taxon>Nostocales</taxon>
        <taxon>Nostocaceae</taxon>
        <taxon>Nostoc</taxon>
    </lineage>
</organism>
<accession>A0A5P8W0B8</accession>
<sequence length="48" mass="5226">MRSNTDTAIAKASLDWGKSMLSSKIFILHIAGAEILINNSYNKITEAS</sequence>
<dbReference type="KEGG" id="nsh:GXM_03603"/>
<proteinExistence type="predicted"/>